<comment type="similarity">
    <text evidence="1 5">Belongs to the bacterial ribosomal protein bL31 family. Type B subfamily.</text>
</comment>
<dbReference type="GO" id="GO:1990904">
    <property type="term" value="C:ribonucleoprotein complex"/>
    <property type="evidence" value="ECO:0007669"/>
    <property type="project" value="UniProtKB-KW"/>
</dbReference>
<keyword evidence="7" id="KW-1185">Reference proteome</keyword>
<comment type="caution">
    <text evidence="6">The sequence shown here is derived from an EMBL/GenBank/DDBJ whole genome shotgun (WGS) entry which is preliminary data.</text>
</comment>
<dbReference type="Gene3D" id="4.10.830.30">
    <property type="entry name" value="Ribosomal protein L31"/>
    <property type="match status" value="1"/>
</dbReference>
<dbReference type="SUPFAM" id="SSF143800">
    <property type="entry name" value="L28p-like"/>
    <property type="match status" value="1"/>
</dbReference>
<dbReference type="PRINTS" id="PR01249">
    <property type="entry name" value="RIBOSOMALL31"/>
</dbReference>
<name>A0A2U2N786_9GAMM</name>
<keyword evidence="4 5" id="KW-0687">Ribonucleoprotein</keyword>
<dbReference type="OrthoDB" id="9803251at2"/>
<reference evidence="6 7" key="1">
    <citation type="submission" date="2018-05" db="EMBL/GenBank/DDBJ databases">
        <title>Spiribacter halobius sp. nov., a moderately halophilic bacterium isolated from marine solar saltern.</title>
        <authorList>
            <person name="Zheng W.-S."/>
            <person name="Lu D.-C."/>
            <person name="Du Z.-J."/>
        </authorList>
    </citation>
    <scope>NUCLEOTIDE SEQUENCE [LARGE SCALE GENOMIC DNA]</scope>
    <source>
        <strain evidence="6 7">E85</strain>
    </source>
</reference>
<protein>
    <recommendedName>
        <fullName evidence="5">Large ribosomal subunit protein bL31B</fullName>
    </recommendedName>
</protein>
<evidence type="ECO:0000256" key="2">
    <source>
        <dbReference type="ARBA" id="ARBA00011838"/>
    </source>
</evidence>
<dbReference type="PANTHER" id="PTHR33280:SF1">
    <property type="entry name" value="LARGE RIBOSOMAL SUBUNIT PROTEIN BL31C"/>
    <property type="match status" value="1"/>
</dbReference>
<dbReference type="GO" id="GO:0006412">
    <property type="term" value="P:translation"/>
    <property type="evidence" value="ECO:0007669"/>
    <property type="project" value="UniProtKB-UniRule"/>
</dbReference>
<dbReference type="InterPro" id="IPR034704">
    <property type="entry name" value="Ribosomal_bL28/bL31-like_sf"/>
</dbReference>
<dbReference type="InterPro" id="IPR027493">
    <property type="entry name" value="Ribosomal_bL31_B"/>
</dbReference>
<dbReference type="NCBIfam" id="NF002462">
    <property type="entry name" value="PRK01678.1"/>
    <property type="match status" value="1"/>
</dbReference>
<dbReference type="Proteomes" id="UP000245474">
    <property type="component" value="Unassembled WGS sequence"/>
</dbReference>
<evidence type="ECO:0000256" key="5">
    <source>
        <dbReference type="HAMAP-Rule" id="MF_00502"/>
    </source>
</evidence>
<dbReference type="GO" id="GO:0005840">
    <property type="term" value="C:ribosome"/>
    <property type="evidence" value="ECO:0007669"/>
    <property type="project" value="UniProtKB-KW"/>
</dbReference>
<evidence type="ECO:0000256" key="4">
    <source>
        <dbReference type="ARBA" id="ARBA00023274"/>
    </source>
</evidence>
<dbReference type="InterPro" id="IPR042105">
    <property type="entry name" value="Ribosomal_bL31_sf"/>
</dbReference>
<dbReference type="AlphaFoldDB" id="A0A2U2N786"/>
<sequence>MKKDIHPQYRPVVFQDISSDFAFLTRSTIRSNETITWEDGQEYPLIKVEISSASHPFYTGKQRVLSSGGRVDQFRKRFGNMAKGAKR</sequence>
<organism evidence="6 7">
    <name type="scientific">Sediminicurvatus halobius</name>
    <dbReference type="NCBI Taxonomy" id="2182432"/>
    <lineage>
        <taxon>Bacteria</taxon>
        <taxon>Pseudomonadati</taxon>
        <taxon>Pseudomonadota</taxon>
        <taxon>Gammaproteobacteria</taxon>
        <taxon>Chromatiales</taxon>
        <taxon>Ectothiorhodospiraceae</taxon>
        <taxon>Sediminicurvatus</taxon>
    </lineage>
</organism>
<evidence type="ECO:0000256" key="3">
    <source>
        <dbReference type="ARBA" id="ARBA00022980"/>
    </source>
</evidence>
<evidence type="ECO:0000313" key="6">
    <source>
        <dbReference type="EMBL" id="PWG64809.1"/>
    </source>
</evidence>
<proteinExistence type="inferred from homology"/>
<dbReference type="NCBIfam" id="TIGR00105">
    <property type="entry name" value="L31"/>
    <property type="match status" value="1"/>
</dbReference>
<keyword evidence="3 5" id="KW-0689">Ribosomal protein</keyword>
<dbReference type="EMBL" id="QFFI01000004">
    <property type="protein sequence ID" value="PWG64809.1"/>
    <property type="molecule type" value="Genomic_DNA"/>
</dbReference>
<comment type="subunit">
    <text evidence="2 5">Part of the 50S ribosomal subunit.</text>
</comment>
<dbReference type="Pfam" id="PF01197">
    <property type="entry name" value="Ribosomal_L31"/>
    <property type="match status" value="1"/>
</dbReference>
<gene>
    <name evidence="5" type="primary">rpmE2</name>
    <name evidence="6" type="ORF">DEM34_03135</name>
</gene>
<dbReference type="GO" id="GO:0003735">
    <property type="term" value="F:structural constituent of ribosome"/>
    <property type="evidence" value="ECO:0007669"/>
    <property type="project" value="InterPro"/>
</dbReference>
<dbReference type="PANTHER" id="PTHR33280">
    <property type="entry name" value="50S RIBOSOMAL PROTEIN L31, CHLOROPLASTIC"/>
    <property type="match status" value="1"/>
</dbReference>
<dbReference type="HAMAP" id="MF_00502">
    <property type="entry name" value="Ribosomal_bL31_2"/>
    <property type="match status" value="1"/>
</dbReference>
<dbReference type="RefSeq" id="WP_109676190.1">
    <property type="nucleotide sequence ID" value="NZ_CP086615.1"/>
</dbReference>
<dbReference type="PROSITE" id="PS01143">
    <property type="entry name" value="RIBOSOMAL_L31"/>
    <property type="match status" value="1"/>
</dbReference>
<evidence type="ECO:0000313" key="7">
    <source>
        <dbReference type="Proteomes" id="UP000245474"/>
    </source>
</evidence>
<accession>A0A2U2N786</accession>
<dbReference type="InterPro" id="IPR002150">
    <property type="entry name" value="Ribosomal_bL31"/>
</dbReference>
<evidence type="ECO:0000256" key="1">
    <source>
        <dbReference type="ARBA" id="ARBA00008196"/>
    </source>
</evidence>